<dbReference type="PROSITE" id="PS50106">
    <property type="entry name" value="PDZ"/>
    <property type="match status" value="1"/>
</dbReference>
<feature type="region of interest" description="Disordered" evidence="6">
    <location>
        <begin position="552"/>
        <end position="585"/>
    </location>
</feature>
<dbReference type="InParanoid" id="A0A7M7J643"/>
<dbReference type="AlphaFoldDB" id="A0A7M7J643"/>
<dbReference type="Gene3D" id="3.30.200.20">
    <property type="entry name" value="Phosphorylase Kinase, domain 1"/>
    <property type="match status" value="1"/>
</dbReference>
<comment type="similarity">
    <text evidence="1">Belongs to the MAGUK family.</text>
</comment>
<keyword evidence="4" id="KW-0067">ATP-binding</keyword>
<sequence length="1028" mass="115245">MSEKVEVIFEEVYHVYETTEKGSCWVQRRCVHRETGRQFSVKIVDVAKIATSASLDIEDIKREATICHSLKHSHIVELLETYSSEGILYMVFEFMEGSDLFMEVVSRACAGFVYSETVASYYMRQILSAVRYCHQRDVIHRDIRPHCVLLATKDTSAPVKLYGFSHAIRLDEQISLTQHQKRVDGNGMNGCHFSAPEVLRGLGYGKPSDIWSCGVLLYTLLCGSLPFNGTGDRLEELICRTKYVMSGPIWDAVSSSAKDLVSKMLVHNPLDRYTAVQLLEHPWIRQRDTHAPSEHLHATVEQLYRFNTCRKLKGLVLSAVSSEKWLTLSLCVSSPINDNNNDVDLEQTTANHRLEEFLSNRAVSVIIESLDDLECLSDPNYDPVMLDNLFTEQRFISLLQLYDKIHQQCLLPPRDLPDEDASLIAQEIAEWIEETPLGLTPEMEELHSILSKPYLRSLLQAHDVVAHEIFGDGAVPLTPPPQTATLTTTLSSSTGGCLGGLGGTLEGALPIAFGSGIGLGAISGIGGVGGTPLQMNGGIGMSPLGAVAGRSDVRRLQSSGTTSPEGLLDDNDPTNITTGQQQNQQQQHITRIRLVQFQKNTDEPMGITLKVDEEGRCIVARIMHGGMIHKQATLHVGDEIIEINGISVANQTVESLQRLLRDARGSVTFKIVPTFRSVPPLATSGLPQTEQYHHHHHHQQHQNFNHLASSAMYIKCMFNYDPIDDELIPCTQAGISFRIGQILQVINKEDANWWQVRKCSPEGPSGLVPSPELQEWRLTQTALENAKNDKYGHHRDSTNCSIFRKRKKEKEKQLAAKRALADDMDLSCYEEVMKVPAFRRNTLVLLGAHGVGRRHIKNTLIGGNPERYAYPIPHTTRPQRRGEENGHHYFFVHQDEMLRDIATNQYLEYGGHEGAMYGTKLDTIRRIINSGKMAILDVEPQALKMLRCAEFTPFVVFIAAPPLGTLHDVDGSLERLNRESTQLANTFGRWFDLTIVNSDIGDTIHQLREAAELIHLQEQWVPVTWVYR</sequence>
<dbReference type="SMART" id="SM00326">
    <property type="entry name" value="SH3"/>
    <property type="match status" value="1"/>
</dbReference>
<dbReference type="GO" id="GO:0030054">
    <property type="term" value="C:cell junction"/>
    <property type="evidence" value="ECO:0007669"/>
    <property type="project" value="UniProtKB-ARBA"/>
</dbReference>
<dbReference type="GO" id="GO:0004672">
    <property type="term" value="F:protein kinase activity"/>
    <property type="evidence" value="ECO:0007669"/>
    <property type="project" value="InterPro"/>
</dbReference>
<evidence type="ECO:0000259" key="10">
    <source>
        <dbReference type="PROSITE" id="PS50106"/>
    </source>
</evidence>
<dbReference type="FunFam" id="3.30.200.20:FF:000051">
    <property type="entry name" value="Peripheral plasma membrane protein CASK isoform B"/>
    <property type="match status" value="1"/>
</dbReference>
<dbReference type="GeneID" id="111243482"/>
<organism evidence="12 13">
    <name type="scientific">Varroa destructor</name>
    <name type="common">Honeybee mite</name>
    <dbReference type="NCBI Taxonomy" id="109461"/>
    <lineage>
        <taxon>Eukaryota</taxon>
        <taxon>Metazoa</taxon>
        <taxon>Ecdysozoa</taxon>
        <taxon>Arthropoda</taxon>
        <taxon>Chelicerata</taxon>
        <taxon>Arachnida</taxon>
        <taxon>Acari</taxon>
        <taxon>Parasitiformes</taxon>
        <taxon>Mesostigmata</taxon>
        <taxon>Gamasina</taxon>
        <taxon>Dermanyssoidea</taxon>
        <taxon>Varroidae</taxon>
        <taxon>Varroa</taxon>
    </lineage>
</organism>
<dbReference type="InterPro" id="IPR008145">
    <property type="entry name" value="GK/Ca_channel_bsu"/>
</dbReference>
<dbReference type="InterPro" id="IPR004172">
    <property type="entry name" value="L27_dom"/>
</dbReference>
<dbReference type="CDD" id="cd10831">
    <property type="entry name" value="PDZ_CASK-like"/>
    <property type="match status" value="1"/>
</dbReference>
<evidence type="ECO:0000256" key="1">
    <source>
        <dbReference type="ARBA" id="ARBA00007014"/>
    </source>
</evidence>
<dbReference type="InterPro" id="IPR027417">
    <property type="entry name" value="P-loop_NTPase"/>
</dbReference>
<evidence type="ECO:0008006" key="14">
    <source>
        <dbReference type="Google" id="ProtNLM"/>
    </source>
</evidence>
<feature type="domain" description="L27" evidence="11">
    <location>
        <begin position="421"/>
        <end position="473"/>
    </location>
</feature>
<dbReference type="Pfam" id="PF00069">
    <property type="entry name" value="Pkinase"/>
    <property type="match status" value="1"/>
</dbReference>
<dbReference type="KEGG" id="vde:111243482"/>
<dbReference type="Pfam" id="PF02828">
    <property type="entry name" value="L27"/>
    <property type="match status" value="2"/>
</dbReference>
<evidence type="ECO:0000313" key="12">
    <source>
        <dbReference type="EnsemblMetazoa" id="XP_022644857"/>
    </source>
</evidence>
<dbReference type="SUPFAM" id="SSF50156">
    <property type="entry name" value="PDZ domain-like"/>
    <property type="match status" value="1"/>
</dbReference>
<dbReference type="RefSeq" id="XP_022644857.1">
    <property type="nucleotide sequence ID" value="XM_022789122.1"/>
</dbReference>
<dbReference type="EnsemblMetazoa" id="XM_022789122">
    <property type="protein sequence ID" value="XP_022644857"/>
    <property type="gene ID" value="LOC111243482"/>
</dbReference>
<dbReference type="FunFam" id="2.30.42.10:FF:000016">
    <property type="entry name" value="peripheral plasma membrane protein CASK isoform X2"/>
    <property type="match status" value="1"/>
</dbReference>
<feature type="domain" description="Guanylate kinase-like" evidence="9">
    <location>
        <begin position="840"/>
        <end position="1012"/>
    </location>
</feature>
<evidence type="ECO:0000256" key="6">
    <source>
        <dbReference type="SAM" id="MobiDB-lite"/>
    </source>
</evidence>
<dbReference type="InterPro" id="IPR036034">
    <property type="entry name" value="PDZ_sf"/>
</dbReference>
<dbReference type="GO" id="GO:0005524">
    <property type="term" value="F:ATP binding"/>
    <property type="evidence" value="ECO:0007669"/>
    <property type="project" value="UniProtKB-KW"/>
</dbReference>
<proteinExistence type="inferred from homology"/>
<keyword evidence="13" id="KW-1185">Reference proteome</keyword>
<evidence type="ECO:0000256" key="2">
    <source>
        <dbReference type="ARBA" id="ARBA00022443"/>
    </source>
</evidence>
<dbReference type="PROSITE" id="PS50011">
    <property type="entry name" value="PROTEIN_KINASE_DOM"/>
    <property type="match status" value="1"/>
</dbReference>
<dbReference type="FunCoup" id="A0A7M7J643">
    <property type="interactions" value="505"/>
</dbReference>
<dbReference type="Gene3D" id="2.30.42.10">
    <property type="match status" value="1"/>
</dbReference>
<dbReference type="PROSITE" id="PS50002">
    <property type="entry name" value="SH3"/>
    <property type="match status" value="1"/>
</dbReference>
<dbReference type="Pfam" id="PF00625">
    <property type="entry name" value="Guanylate_kin"/>
    <property type="match status" value="1"/>
</dbReference>
<feature type="domain" description="L27" evidence="11">
    <location>
        <begin position="359"/>
        <end position="413"/>
    </location>
</feature>
<dbReference type="Gene3D" id="1.10.510.10">
    <property type="entry name" value="Transferase(Phosphotransferase) domain 1"/>
    <property type="match status" value="1"/>
</dbReference>
<accession>A0A7M7J643</accession>
<dbReference type="Proteomes" id="UP000594260">
    <property type="component" value="Unplaced"/>
</dbReference>
<evidence type="ECO:0000313" key="13">
    <source>
        <dbReference type="Proteomes" id="UP000594260"/>
    </source>
</evidence>
<dbReference type="Pfam" id="PF07653">
    <property type="entry name" value="SH3_2"/>
    <property type="match status" value="1"/>
</dbReference>
<dbReference type="InterPro" id="IPR036892">
    <property type="entry name" value="L27_dom_sf"/>
</dbReference>
<protein>
    <recommendedName>
        <fullName evidence="14">Peripheral plasma membrane protein CASK</fullName>
    </recommendedName>
</protein>
<dbReference type="InterPro" id="IPR020590">
    <property type="entry name" value="Guanylate_kinase_CS"/>
</dbReference>
<dbReference type="InterPro" id="IPR008144">
    <property type="entry name" value="Guanylate_kin-like_dom"/>
</dbReference>
<evidence type="ECO:0000259" key="9">
    <source>
        <dbReference type="PROSITE" id="PS50052"/>
    </source>
</evidence>
<feature type="domain" description="Protein kinase" evidence="8">
    <location>
        <begin position="13"/>
        <end position="284"/>
    </location>
</feature>
<dbReference type="InterPro" id="IPR036028">
    <property type="entry name" value="SH3-like_dom_sf"/>
</dbReference>
<dbReference type="FunFam" id="1.10.510.10:FF:000571">
    <property type="entry name" value="Maternal embryonic leucine zipper kinase"/>
    <property type="match status" value="1"/>
</dbReference>
<evidence type="ECO:0000256" key="3">
    <source>
        <dbReference type="ARBA" id="ARBA00022741"/>
    </source>
</evidence>
<dbReference type="InterPro" id="IPR001478">
    <property type="entry name" value="PDZ"/>
</dbReference>
<dbReference type="SMART" id="SM00228">
    <property type="entry name" value="PDZ"/>
    <property type="match status" value="1"/>
</dbReference>
<dbReference type="InterPro" id="IPR001452">
    <property type="entry name" value="SH3_domain"/>
</dbReference>
<dbReference type="Gene3D" id="1.10.287.650">
    <property type="entry name" value="L27 domain"/>
    <property type="match status" value="2"/>
</dbReference>
<dbReference type="PROSITE" id="PS50052">
    <property type="entry name" value="GUANYLATE_KINASE_2"/>
    <property type="match status" value="1"/>
</dbReference>
<dbReference type="SMART" id="SM00569">
    <property type="entry name" value="L27"/>
    <property type="match status" value="2"/>
</dbReference>
<dbReference type="PANTHER" id="PTHR23122">
    <property type="entry name" value="MEMBRANE-ASSOCIATED GUANYLATE KINASE MAGUK"/>
    <property type="match status" value="1"/>
</dbReference>
<dbReference type="SUPFAM" id="SSF56112">
    <property type="entry name" value="Protein kinase-like (PK-like)"/>
    <property type="match status" value="1"/>
</dbReference>
<dbReference type="InterPro" id="IPR000719">
    <property type="entry name" value="Prot_kinase_dom"/>
</dbReference>
<dbReference type="SUPFAM" id="SSF101288">
    <property type="entry name" value="L27 domain"/>
    <property type="match status" value="2"/>
</dbReference>
<dbReference type="PROSITE" id="PS51022">
    <property type="entry name" value="L27"/>
    <property type="match status" value="2"/>
</dbReference>
<keyword evidence="2 5" id="KW-0728">SH3 domain</keyword>
<dbReference type="OMA" id="STKWASF"/>
<evidence type="ECO:0000259" key="11">
    <source>
        <dbReference type="PROSITE" id="PS51022"/>
    </source>
</evidence>
<dbReference type="InterPro" id="IPR014775">
    <property type="entry name" value="L27_C"/>
</dbReference>
<evidence type="ECO:0000259" key="8">
    <source>
        <dbReference type="PROSITE" id="PS50011"/>
    </source>
</evidence>
<dbReference type="CTD" id="8573"/>
<dbReference type="OrthoDB" id="336747at2759"/>
<dbReference type="InterPro" id="IPR011009">
    <property type="entry name" value="Kinase-like_dom_sf"/>
</dbReference>
<dbReference type="Gene3D" id="2.30.30.40">
    <property type="entry name" value="SH3 Domains"/>
    <property type="match status" value="1"/>
</dbReference>
<reference evidence="12" key="1">
    <citation type="submission" date="2021-01" db="UniProtKB">
        <authorList>
            <consortium name="EnsemblMetazoa"/>
        </authorList>
    </citation>
    <scope>IDENTIFICATION</scope>
</reference>
<dbReference type="InterPro" id="IPR050716">
    <property type="entry name" value="MAGUK"/>
</dbReference>
<dbReference type="Pfam" id="PF00595">
    <property type="entry name" value="PDZ"/>
    <property type="match status" value="1"/>
</dbReference>
<dbReference type="SUPFAM" id="SSF50044">
    <property type="entry name" value="SH3-domain"/>
    <property type="match status" value="1"/>
</dbReference>
<feature type="domain" description="SH3" evidence="7">
    <location>
        <begin position="709"/>
        <end position="778"/>
    </location>
</feature>
<keyword evidence="3" id="KW-0547">Nucleotide-binding</keyword>
<dbReference type="SUPFAM" id="SSF52540">
    <property type="entry name" value="P-loop containing nucleoside triphosphate hydrolases"/>
    <property type="match status" value="1"/>
</dbReference>
<evidence type="ECO:0000256" key="5">
    <source>
        <dbReference type="PROSITE-ProRule" id="PRU00192"/>
    </source>
</evidence>
<name>A0A7M7J643_VARDE</name>
<dbReference type="Gene3D" id="3.40.50.300">
    <property type="entry name" value="P-loop containing nucleotide triphosphate hydrolases"/>
    <property type="match status" value="1"/>
</dbReference>
<dbReference type="SMART" id="SM00072">
    <property type="entry name" value="GuKc"/>
    <property type="match status" value="1"/>
</dbReference>
<evidence type="ECO:0000256" key="4">
    <source>
        <dbReference type="ARBA" id="ARBA00022840"/>
    </source>
</evidence>
<dbReference type="PROSITE" id="PS00856">
    <property type="entry name" value="GUANYLATE_KINASE_1"/>
    <property type="match status" value="1"/>
</dbReference>
<feature type="domain" description="PDZ" evidence="10">
    <location>
        <begin position="594"/>
        <end position="675"/>
    </location>
</feature>
<evidence type="ECO:0000259" key="7">
    <source>
        <dbReference type="PROSITE" id="PS50002"/>
    </source>
</evidence>